<evidence type="ECO:0000256" key="1">
    <source>
        <dbReference type="ARBA" id="ARBA00022603"/>
    </source>
</evidence>
<feature type="domain" description="Methyltransferase" evidence="4">
    <location>
        <begin position="39"/>
        <end position="133"/>
    </location>
</feature>
<dbReference type="RefSeq" id="WP_406700766.1">
    <property type="nucleotide sequence ID" value="NZ_CP155447.1"/>
</dbReference>
<evidence type="ECO:0000256" key="3">
    <source>
        <dbReference type="ARBA" id="ARBA00022691"/>
    </source>
</evidence>
<dbReference type="AlphaFoldDB" id="A0AAU7CSD1"/>
<dbReference type="Gene3D" id="3.40.50.150">
    <property type="entry name" value="Vaccinia Virus protein VP39"/>
    <property type="match status" value="1"/>
</dbReference>
<protein>
    <submittedName>
        <fullName evidence="5">Class I SAM-dependent methyltransferase</fullName>
        <ecNumber evidence="5">2.1.-.-</ecNumber>
    </submittedName>
</protein>
<gene>
    <name evidence="5" type="ORF">V5E97_18420</name>
</gene>
<evidence type="ECO:0000256" key="2">
    <source>
        <dbReference type="ARBA" id="ARBA00022679"/>
    </source>
</evidence>
<proteinExistence type="predicted"/>
<dbReference type="Pfam" id="PF13649">
    <property type="entry name" value="Methyltransf_25"/>
    <property type="match status" value="1"/>
</dbReference>
<evidence type="ECO:0000313" key="5">
    <source>
        <dbReference type="EMBL" id="XBH07929.1"/>
    </source>
</evidence>
<dbReference type="GO" id="GO:0008168">
    <property type="term" value="F:methyltransferase activity"/>
    <property type="evidence" value="ECO:0007669"/>
    <property type="project" value="UniProtKB-KW"/>
</dbReference>
<dbReference type="SUPFAM" id="SSF53335">
    <property type="entry name" value="S-adenosyl-L-methionine-dependent methyltransferases"/>
    <property type="match status" value="1"/>
</dbReference>
<dbReference type="CDD" id="cd02440">
    <property type="entry name" value="AdoMet_MTases"/>
    <property type="match status" value="1"/>
</dbReference>
<sequence>MTLPDRTTFESAYAGQAPWDISGPQKAFLDVADRMTGSILDAGCGTGENALFFASRGHKVTGIDFLAEPIHRAKLKAAERGLTVNFLVMDALALNELPEAFDTVIDSGLFHVFSDEDRRRYVSGLASVLKPGGQLFLLCFSDEEPGTQGPRRVSQQELREAFADGWAVEEVQAARFEVRPDLRDISFSEGGPKAWFSVIRRQG</sequence>
<reference evidence="5" key="1">
    <citation type="submission" date="2024-05" db="EMBL/GenBank/DDBJ databases">
        <title>Planctomycetes of the genus Singulisphaera possess chitinolytic capabilities.</title>
        <authorList>
            <person name="Ivanova A."/>
        </authorList>
    </citation>
    <scope>NUCLEOTIDE SEQUENCE</scope>
    <source>
        <strain evidence="5">Ch08T</strain>
    </source>
</reference>
<accession>A0AAU7CSD1</accession>
<dbReference type="GO" id="GO:0032259">
    <property type="term" value="P:methylation"/>
    <property type="evidence" value="ECO:0007669"/>
    <property type="project" value="UniProtKB-KW"/>
</dbReference>
<organism evidence="5">
    <name type="scientific">Singulisphaera sp. Ch08</name>
    <dbReference type="NCBI Taxonomy" id="3120278"/>
    <lineage>
        <taxon>Bacteria</taxon>
        <taxon>Pseudomonadati</taxon>
        <taxon>Planctomycetota</taxon>
        <taxon>Planctomycetia</taxon>
        <taxon>Isosphaerales</taxon>
        <taxon>Isosphaeraceae</taxon>
        <taxon>Singulisphaera</taxon>
    </lineage>
</organism>
<dbReference type="EMBL" id="CP155447">
    <property type="protein sequence ID" value="XBH07929.1"/>
    <property type="molecule type" value="Genomic_DNA"/>
</dbReference>
<dbReference type="InterPro" id="IPR041698">
    <property type="entry name" value="Methyltransf_25"/>
</dbReference>
<dbReference type="PANTHER" id="PTHR43464:SF19">
    <property type="entry name" value="UBIQUINONE BIOSYNTHESIS O-METHYLTRANSFERASE, MITOCHONDRIAL"/>
    <property type="match status" value="1"/>
</dbReference>
<dbReference type="EC" id="2.1.-.-" evidence="5"/>
<name>A0AAU7CSD1_9BACT</name>
<dbReference type="InterPro" id="IPR029063">
    <property type="entry name" value="SAM-dependent_MTases_sf"/>
</dbReference>
<keyword evidence="2 5" id="KW-0808">Transferase</keyword>
<dbReference type="PANTHER" id="PTHR43464">
    <property type="entry name" value="METHYLTRANSFERASE"/>
    <property type="match status" value="1"/>
</dbReference>
<keyword evidence="1 5" id="KW-0489">Methyltransferase</keyword>
<keyword evidence="3" id="KW-0949">S-adenosyl-L-methionine</keyword>
<evidence type="ECO:0000259" key="4">
    <source>
        <dbReference type="Pfam" id="PF13649"/>
    </source>
</evidence>